<dbReference type="GO" id="GO:0005576">
    <property type="term" value="C:extracellular region"/>
    <property type="evidence" value="ECO:0007669"/>
    <property type="project" value="UniProtKB-SubCell"/>
</dbReference>
<feature type="non-terminal residue" evidence="6">
    <location>
        <position position="1"/>
    </location>
</feature>
<proteinExistence type="inferred from homology"/>
<protein>
    <recommendedName>
        <fullName evidence="5">Lipase domain-containing protein</fullName>
    </recommendedName>
</protein>
<sequence>KAGKVCYSSYGCFTDDPPFDRTLVPLPQSPRDIGTRLLLYTQASPDKYEVLSDADTATIEKSSFLPHRTTRFIVHGYAGLDCELNV</sequence>
<dbReference type="InterPro" id="IPR029058">
    <property type="entry name" value="AB_hydrolase_fold"/>
</dbReference>
<evidence type="ECO:0000313" key="7">
    <source>
        <dbReference type="Proteomes" id="UP000001593"/>
    </source>
</evidence>
<comment type="similarity">
    <text evidence="2 4">Belongs to the AB hydrolase superfamily. Lipase family.</text>
</comment>
<dbReference type="EMBL" id="DS469614">
    <property type="protein sequence ID" value="EDO39069.1"/>
    <property type="molecule type" value="Genomic_DNA"/>
</dbReference>
<comment type="subcellular location">
    <subcellularLocation>
        <location evidence="1">Secreted</location>
    </subcellularLocation>
</comment>
<keyword evidence="3" id="KW-0964">Secreted</keyword>
<evidence type="ECO:0000256" key="1">
    <source>
        <dbReference type="ARBA" id="ARBA00004613"/>
    </source>
</evidence>
<feature type="domain" description="Lipase" evidence="5">
    <location>
        <begin position="4"/>
        <end position="78"/>
    </location>
</feature>
<accession>A7SB81</accession>
<dbReference type="GO" id="GO:0016298">
    <property type="term" value="F:lipase activity"/>
    <property type="evidence" value="ECO:0007669"/>
    <property type="project" value="InterPro"/>
</dbReference>
<dbReference type="SUPFAM" id="SSF53474">
    <property type="entry name" value="alpha/beta-Hydrolases"/>
    <property type="match status" value="1"/>
</dbReference>
<evidence type="ECO:0000256" key="3">
    <source>
        <dbReference type="ARBA" id="ARBA00022525"/>
    </source>
</evidence>
<dbReference type="Pfam" id="PF00151">
    <property type="entry name" value="Lipase"/>
    <property type="match status" value="1"/>
</dbReference>
<evidence type="ECO:0000313" key="6">
    <source>
        <dbReference type="EMBL" id="EDO39069.1"/>
    </source>
</evidence>
<dbReference type="Gene3D" id="3.40.50.1820">
    <property type="entry name" value="alpha/beta hydrolase"/>
    <property type="match status" value="1"/>
</dbReference>
<gene>
    <name evidence="6" type="ORF">NEMVEDRAFT_v1g111826</name>
</gene>
<dbReference type="HOGENOM" id="CLU_2504295_0_0_1"/>
<evidence type="ECO:0000256" key="4">
    <source>
        <dbReference type="RuleBase" id="RU004262"/>
    </source>
</evidence>
<dbReference type="InterPro" id="IPR013818">
    <property type="entry name" value="Lipase"/>
</dbReference>
<dbReference type="InParanoid" id="A7SB81"/>
<dbReference type="Proteomes" id="UP000001593">
    <property type="component" value="Unassembled WGS sequence"/>
</dbReference>
<dbReference type="AlphaFoldDB" id="A7SB81"/>
<evidence type="ECO:0000256" key="2">
    <source>
        <dbReference type="ARBA" id="ARBA00010701"/>
    </source>
</evidence>
<dbReference type="PANTHER" id="PTHR11610">
    <property type="entry name" value="LIPASE"/>
    <property type="match status" value="1"/>
</dbReference>
<dbReference type="InterPro" id="IPR000734">
    <property type="entry name" value="TAG_lipase"/>
</dbReference>
<reference evidence="6 7" key="1">
    <citation type="journal article" date="2007" name="Science">
        <title>Sea anemone genome reveals ancestral eumetazoan gene repertoire and genomic organization.</title>
        <authorList>
            <person name="Putnam N.H."/>
            <person name="Srivastava M."/>
            <person name="Hellsten U."/>
            <person name="Dirks B."/>
            <person name="Chapman J."/>
            <person name="Salamov A."/>
            <person name="Terry A."/>
            <person name="Shapiro H."/>
            <person name="Lindquist E."/>
            <person name="Kapitonov V.V."/>
            <person name="Jurka J."/>
            <person name="Genikhovich G."/>
            <person name="Grigoriev I.V."/>
            <person name="Lucas S.M."/>
            <person name="Steele R.E."/>
            <person name="Finnerty J.R."/>
            <person name="Technau U."/>
            <person name="Martindale M.Q."/>
            <person name="Rokhsar D.S."/>
        </authorList>
    </citation>
    <scope>NUCLEOTIDE SEQUENCE [LARGE SCALE GENOMIC DNA]</scope>
    <source>
        <strain evidence="7">CH2 X CH6</strain>
    </source>
</reference>
<organism evidence="6 7">
    <name type="scientific">Nematostella vectensis</name>
    <name type="common">Starlet sea anemone</name>
    <dbReference type="NCBI Taxonomy" id="45351"/>
    <lineage>
        <taxon>Eukaryota</taxon>
        <taxon>Metazoa</taxon>
        <taxon>Cnidaria</taxon>
        <taxon>Anthozoa</taxon>
        <taxon>Hexacorallia</taxon>
        <taxon>Actiniaria</taxon>
        <taxon>Edwardsiidae</taxon>
        <taxon>Nematostella</taxon>
    </lineage>
</organism>
<keyword evidence="7" id="KW-1185">Reference proteome</keyword>
<name>A7SB81_NEMVE</name>
<evidence type="ECO:0000259" key="5">
    <source>
        <dbReference type="Pfam" id="PF00151"/>
    </source>
</evidence>
<dbReference type="PhylomeDB" id="A7SB81"/>